<dbReference type="EMBL" id="JADPIE010000010">
    <property type="protein sequence ID" value="MBF8438118.1"/>
    <property type="molecule type" value="Genomic_DNA"/>
</dbReference>
<dbReference type="InterPro" id="IPR006680">
    <property type="entry name" value="Amidohydro-rel"/>
</dbReference>
<name>A0A931FA03_9FIRM</name>
<dbReference type="Gene3D" id="2.30.40.10">
    <property type="entry name" value="Urease, subunit C, domain 1"/>
    <property type="match status" value="1"/>
</dbReference>
<protein>
    <submittedName>
        <fullName evidence="5">8-oxoguanine deaminase</fullName>
        <ecNumber evidence="5">3.5.4.32</ecNumber>
    </submittedName>
</protein>
<keyword evidence="3" id="KW-0862">Zinc</keyword>
<dbReference type="SUPFAM" id="SSF51556">
    <property type="entry name" value="Metallo-dependent hydrolases"/>
    <property type="match status" value="1"/>
</dbReference>
<dbReference type="NCBIfam" id="NF006055">
    <property type="entry name" value="PRK08203.1"/>
    <property type="match status" value="1"/>
</dbReference>
<dbReference type="SUPFAM" id="SSF51338">
    <property type="entry name" value="Composite domain of metallo-dependent hydrolases"/>
    <property type="match status" value="2"/>
</dbReference>
<dbReference type="FunFam" id="3.20.20.140:FF:000014">
    <property type="entry name" value="5-methylthioadenosine/S-adenosylhomocysteine deaminase"/>
    <property type="match status" value="1"/>
</dbReference>
<dbReference type="CDD" id="cd01298">
    <property type="entry name" value="ATZ_TRZ_like"/>
    <property type="match status" value="1"/>
</dbReference>
<keyword evidence="1" id="KW-0479">Metal-binding</keyword>
<evidence type="ECO:0000256" key="2">
    <source>
        <dbReference type="ARBA" id="ARBA00022801"/>
    </source>
</evidence>
<dbReference type="InterPro" id="IPR011059">
    <property type="entry name" value="Metal-dep_hydrolase_composite"/>
</dbReference>
<evidence type="ECO:0000259" key="4">
    <source>
        <dbReference type="Pfam" id="PF01979"/>
    </source>
</evidence>
<proteinExistence type="predicted"/>
<dbReference type="PANTHER" id="PTHR43794:SF11">
    <property type="entry name" value="AMIDOHYDROLASE-RELATED DOMAIN-CONTAINING PROTEIN"/>
    <property type="match status" value="1"/>
</dbReference>
<dbReference type="GO" id="GO:0102127">
    <property type="term" value="F:8-oxoguanine deaminase activity"/>
    <property type="evidence" value="ECO:0007669"/>
    <property type="project" value="UniProtKB-EC"/>
</dbReference>
<dbReference type="PANTHER" id="PTHR43794">
    <property type="entry name" value="AMINOHYDROLASE SSNA-RELATED"/>
    <property type="match status" value="1"/>
</dbReference>
<keyword evidence="2 5" id="KW-0378">Hydrolase</keyword>
<evidence type="ECO:0000256" key="3">
    <source>
        <dbReference type="ARBA" id="ARBA00022833"/>
    </source>
</evidence>
<organism evidence="5 6">
    <name type="scientific">Halonatronomonas betaini</name>
    <dbReference type="NCBI Taxonomy" id="2778430"/>
    <lineage>
        <taxon>Bacteria</taxon>
        <taxon>Bacillati</taxon>
        <taxon>Bacillota</taxon>
        <taxon>Clostridia</taxon>
        <taxon>Halanaerobiales</taxon>
        <taxon>Halarsenatibacteraceae</taxon>
        <taxon>Halonatronomonas</taxon>
    </lineage>
</organism>
<dbReference type="AlphaFoldDB" id="A0A931FA03"/>
<comment type="caution">
    <text evidence="5">The sequence shown here is derived from an EMBL/GenBank/DDBJ whole genome shotgun (WGS) entry which is preliminary data.</text>
</comment>
<dbReference type="InterPro" id="IPR050287">
    <property type="entry name" value="MTA/SAH_deaminase"/>
</dbReference>
<gene>
    <name evidence="5" type="ORF">I0Q91_13580</name>
</gene>
<accession>A0A931FA03</accession>
<reference evidence="5" key="1">
    <citation type="submission" date="2020-11" db="EMBL/GenBank/DDBJ databases">
        <title>Halonatronomonas betainensis gen. nov., sp. nov. a novel haloalkaliphilic representative of the family Halanaerobiacae capable of betaine degradation.</title>
        <authorList>
            <person name="Boltyanskaya Y."/>
            <person name="Kevbrin V."/>
            <person name="Detkova E."/>
            <person name="Grouzdev D.S."/>
            <person name="Koziaeva V."/>
            <person name="Zhilina T."/>
        </authorList>
    </citation>
    <scope>NUCLEOTIDE SEQUENCE</scope>
    <source>
        <strain evidence="5">Z-7014</strain>
    </source>
</reference>
<evidence type="ECO:0000313" key="6">
    <source>
        <dbReference type="Proteomes" id="UP000621436"/>
    </source>
</evidence>
<sequence>MTATLFKDVRSIITMDDDKRRLSNYDLLVENGKVAAIEENIELTDREDLEIIEAGSYFMFPGLVNTHHHFYQVLTRNIRAVQDVELFDWLKYLYPIWANLTPEAVYYSALVACGELLKTGCTTALDQYYVFPKQQDLNILDQEFKAGKDIGIRLHACRGSMSLGEKDGGLPPDEVVQTDKEILEDTKRVIEKYHDPDPFAMQRVVVSPCSPFSVTKELMEQSIKLAREYGVLAHTHLAETKDEDDFCQEKYGLTPLEYMEEVGWIGEDVWFAHGVHLNRDELKRMAKAGTGVAHCPASNMKLSSGVAPVPEMLELGVPVGLAVDGSASNDGSNMIAEMRLALLLHKLQHGITSVGPEDILEIATRGGSQILKQPEIGSLEPGKAADLFLINSKRLAYAGGLSDPVSALINTGTSHEVDLTMVAGEIVVRDGKLTTIDEEEVAAQTNRLAEEMLSEEGA</sequence>
<evidence type="ECO:0000256" key="1">
    <source>
        <dbReference type="ARBA" id="ARBA00022723"/>
    </source>
</evidence>
<dbReference type="RefSeq" id="WP_270455218.1">
    <property type="nucleotide sequence ID" value="NZ_JADPIE010000010.1"/>
</dbReference>
<dbReference type="GO" id="GO:0019239">
    <property type="term" value="F:deaminase activity"/>
    <property type="evidence" value="ECO:0007669"/>
    <property type="project" value="UniProtKB-ARBA"/>
</dbReference>
<dbReference type="InterPro" id="IPR032466">
    <property type="entry name" value="Metal_Hydrolase"/>
</dbReference>
<dbReference type="EC" id="3.5.4.32" evidence="5"/>
<keyword evidence="6" id="KW-1185">Reference proteome</keyword>
<evidence type="ECO:0000313" key="5">
    <source>
        <dbReference type="EMBL" id="MBF8438118.1"/>
    </source>
</evidence>
<dbReference type="Proteomes" id="UP000621436">
    <property type="component" value="Unassembled WGS sequence"/>
</dbReference>
<feature type="domain" description="Amidohydrolase-related" evidence="4">
    <location>
        <begin position="58"/>
        <end position="427"/>
    </location>
</feature>
<dbReference type="Pfam" id="PF01979">
    <property type="entry name" value="Amidohydro_1"/>
    <property type="match status" value="1"/>
</dbReference>
<dbReference type="Gene3D" id="3.20.20.140">
    <property type="entry name" value="Metal-dependent hydrolases"/>
    <property type="match status" value="1"/>
</dbReference>
<dbReference type="GO" id="GO:0046872">
    <property type="term" value="F:metal ion binding"/>
    <property type="evidence" value="ECO:0007669"/>
    <property type="project" value="UniProtKB-KW"/>
</dbReference>